<dbReference type="EMBL" id="MFAM01000048">
    <property type="protein sequence ID" value="OGD78406.1"/>
    <property type="molecule type" value="Genomic_DNA"/>
</dbReference>
<protein>
    <recommendedName>
        <fullName evidence="3">Glycosyltransferase 2-like domain-containing protein</fullName>
    </recommendedName>
</protein>
<proteinExistence type="predicted"/>
<organism evidence="1 2">
    <name type="scientific">Candidatus Collierbacteria bacterium RIFOXYB1_FULL_49_13</name>
    <dbReference type="NCBI Taxonomy" id="1817728"/>
    <lineage>
        <taxon>Bacteria</taxon>
        <taxon>Candidatus Collieribacteriota</taxon>
    </lineage>
</organism>
<dbReference type="Proteomes" id="UP000176682">
    <property type="component" value="Unassembled WGS sequence"/>
</dbReference>
<accession>A0A1F5FFM7</accession>
<sequence>MLIPKSVFETVGGFDPDIFMYVEDTELCYRIKKLGLKVIYSSTPHIIHLGGGSSYSGWGLLKEAEMMVYFFRRHKGALAAFLAKRIIKFGALLRLVLFTFLPKHASKTKIYRQIMAL</sequence>
<dbReference type="SUPFAM" id="SSF53448">
    <property type="entry name" value="Nucleotide-diphospho-sugar transferases"/>
    <property type="match status" value="1"/>
</dbReference>
<evidence type="ECO:0000313" key="2">
    <source>
        <dbReference type="Proteomes" id="UP000176682"/>
    </source>
</evidence>
<name>A0A1F5FFM7_9BACT</name>
<gene>
    <name evidence="1" type="ORF">A2368_03520</name>
</gene>
<evidence type="ECO:0008006" key="3">
    <source>
        <dbReference type="Google" id="ProtNLM"/>
    </source>
</evidence>
<evidence type="ECO:0000313" key="1">
    <source>
        <dbReference type="EMBL" id="OGD78406.1"/>
    </source>
</evidence>
<reference evidence="1 2" key="1">
    <citation type="journal article" date="2016" name="Nat. Commun.">
        <title>Thousands of microbial genomes shed light on interconnected biogeochemical processes in an aquifer system.</title>
        <authorList>
            <person name="Anantharaman K."/>
            <person name="Brown C.T."/>
            <person name="Hug L.A."/>
            <person name="Sharon I."/>
            <person name="Castelle C.J."/>
            <person name="Probst A.J."/>
            <person name="Thomas B.C."/>
            <person name="Singh A."/>
            <person name="Wilkins M.J."/>
            <person name="Karaoz U."/>
            <person name="Brodie E.L."/>
            <person name="Williams K.H."/>
            <person name="Hubbard S.S."/>
            <person name="Banfield J.F."/>
        </authorList>
    </citation>
    <scope>NUCLEOTIDE SEQUENCE [LARGE SCALE GENOMIC DNA]</scope>
</reference>
<dbReference type="AlphaFoldDB" id="A0A1F5FFM7"/>
<comment type="caution">
    <text evidence="1">The sequence shown here is derived from an EMBL/GenBank/DDBJ whole genome shotgun (WGS) entry which is preliminary data.</text>
</comment>
<dbReference type="Gene3D" id="3.90.550.10">
    <property type="entry name" value="Spore Coat Polysaccharide Biosynthesis Protein SpsA, Chain A"/>
    <property type="match status" value="1"/>
</dbReference>
<dbReference type="InterPro" id="IPR029044">
    <property type="entry name" value="Nucleotide-diphossugar_trans"/>
</dbReference>